<gene>
    <name evidence="8" type="ORF">BTW10_02575</name>
</gene>
<feature type="domain" description="Glucose-methanol-choline oxidoreductase N-terminal" evidence="7">
    <location>
        <begin position="82"/>
        <end position="105"/>
    </location>
</feature>
<dbReference type="SUPFAM" id="SSF51905">
    <property type="entry name" value="FAD/NAD(P)-binding domain"/>
    <property type="match status" value="1"/>
</dbReference>
<dbReference type="Pfam" id="PF00732">
    <property type="entry name" value="GMC_oxred_N"/>
    <property type="match status" value="1"/>
</dbReference>
<dbReference type="PANTHER" id="PTHR11552:SF147">
    <property type="entry name" value="CHOLINE DEHYDROGENASE, MITOCHONDRIAL"/>
    <property type="match status" value="1"/>
</dbReference>
<dbReference type="GO" id="GO:0016614">
    <property type="term" value="F:oxidoreductase activity, acting on CH-OH group of donors"/>
    <property type="evidence" value="ECO:0007669"/>
    <property type="project" value="InterPro"/>
</dbReference>
<dbReference type="PROSITE" id="PS00623">
    <property type="entry name" value="GMC_OXRED_1"/>
    <property type="match status" value="1"/>
</dbReference>
<keyword evidence="4 5" id="KW-0274">FAD</keyword>
<reference evidence="8 9" key="1">
    <citation type="submission" date="2016-12" db="EMBL/GenBank/DDBJ databases">
        <title>Draft genome sequences of strains Salinicola socius SMB35, Salinicola sp. MH3R3-1 and Chromohalobacter sp. SMB17 from the Verkhnekamsk potash mining region of Russia.</title>
        <authorList>
            <person name="Mavrodi D.V."/>
            <person name="Olsson B.E."/>
            <person name="Korsakova E.S."/>
            <person name="Pyankova A."/>
            <person name="Mavrodi O.V."/>
            <person name="Plotnikova E.G."/>
        </authorList>
    </citation>
    <scope>NUCLEOTIDE SEQUENCE [LARGE SCALE GENOMIC DNA]</scope>
    <source>
        <strain evidence="8 9">SMB17</strain>
    </source>
</reference>
<protein>
    <recommendedName>
        <fullName evidence="7">Glucose-methanol-choline oxidoreductase N-terminal domain-containing protein</fullName>
    </recommendedName>
</protein>
<comment type="cofactor">
    <cofactor evidence="1 5">
        <name>FAD</name>
        <dbReference type="ChEBI" id="CHEBI:57692"/>
    </cofactor>
</comment>
<proteinExistence type="inferred from homology"/>
<dbReference type="Pfam" id="PF05199">
    <property type="entry name" value="GMC_oxred_C"/>
    <property type="match status" value="1"/>
</dbReference>
<dbReference type="Gene3D" id="3.30.560.10">
    <property type="entry name" value="Glucose Oxidase, domain 3"/>
    <property type="match status" value="1"/>
</dbReference>
<keyword evidence="9" id="KW-1185">Reference proteome</keyword>
<keyword evidence="3 6" id="KW-0285">Flavoprotein</keyword>
<dbReference type="InterPro" id="IPR007867">
    <property type="entry name" value="GMC_OxRtase_C"/>
</dbReference>
<evidence type="ECO:0000259" key="7">
    <source>
        <dbReference type="PROSITE" id="PS00623"/>
    </source>
</evidence>
<organism evidence="8 9">
    <name type="scientific">Chromohalobacter japonicus</name>
    <dbReference type="NCBI Taxonomy" id="223900"/>
    <lineage>
        <taxon>Bacteria</taxon>
        <taxon>Pseudomonadati</taxon>
        <taxon>Pseudomonadota</taxon>
        <taxon>Gammaproteobacteria</taxon>
        <taxon>Oceanospirillales</taxon>
        <taxon>Halomonadaceae</taxon>
        <taxon>Chromohalobacter</taxon>
    </lineage>
</organism>
<accession>A0A1Q8TGE7</accession>
<dbReference type="AlphaFoldDB" id="A0A1Q8TGE7"/>
<feature type="binding site" evidence="5">
    <location>
        <position position="219"/>
    </location>
    <ligand>
        <name>FAD</name>
        <dbReference type="ChEBI" id="CHEBI:57692"/>
    </ligand>
</feature>
<evidence type="ECO:0000256" key="5">
    <source>
        <dbReference type="PIRSR" id="PIRSR000137-2"/>
    </source>
</evidence>
<dbReference type="Proteomes" id="UP000186806">
    <property type="component" value="Unassembled WGS sequence"/>
</dbReference>
<sequence length="536" mass="58841">MIMGYDYIIIGAGSAGCVLANRLTENSETNVLLVEAGERDHHPFVHIPAGFVRLLDHPKKSWQLRTEPEDSTGNRAIVFPRGRGLGGSSSINGLLYVRGQPEDFNRWEALGNEGWSYQDVLPYFKRSENWQGEEHATRGKGGPLTTDYPTERPAFCEDIIKAAQELGLQYYSDINTARSEAVGYYQQTRRGRRRASAARAYLAPVMHRPNLEVMTGITVHEILFEGNKAIGIRFSKNNQLDKTFDLKAKRETILSAGVIGSPAILQRSGIGPKNHLQMLKIPVRRDLPGVGENLQDHYVVRITCKVKNTVTLNERARGPRLLKEVAKYLFSGTGALTYSAALVAAFVKANPASSTPDTQFVIAPGSFKSGRLGELDDFPGMTCGFWQMRPSSRGTVHLRDASPLVPPRIQPGYLTTQEDQDAVINGLKYARQLCQTDALSPYCEQEMVPGVSVGNDEELLKYARTNGSTVYHAAGTCKMGIDDDAVVDSKLRVHGIEGLRVVDASIMPTITSTNTNSATIMIAEKAADMILLAAQS</sequence>
<evidence type="ECO:0000256" key="6">
    <source>
        <dbReference type="RuleBase" id="RU003968"/>
    </source>
</evidence>
<name>A0A1Q8TGE7_9GAMM</name>
<dbReference type="PANTHER" id="PTHR11552">
    <property type="entry name" value="GLUCOSE-METHANOL-CHOLINE GMC OXIDOREDUCTASE"/>
    <property type="match status" value="1"/>
</dbReference>
<dbReference type="SUPFAM" id="SSF54373">
    <property type="entry name" value="FAD-linked reductases, C-terminal domain"/>
    <property type="match status" value="1"/>
</dbReference>
<dbReference type="PIRSF" id="PIRSF000137">
    <property type="entry name" value="Alcohol_oxidase"/>
    <property type="match status" value="1"/>
</dbReference>
<dbReference type="Gene3D" id="3.50.50.60">
    <property type="entry name" value="FAD/NAD(P)-binding domain"/>
    <property type="match status" value="1"/>
</dbReference>
<dbReference type="GO" id="GO:0050660">
    <property type="term" value="F:flavin adenine dinucleotide binding"/>
    <property type="evidence" value="ECO:0007669"/>
    <property type="project" value="InterPro"/>
</dbReference>
<evidence type="ECO:0000256" key="2">
    <source>
        <dbReference type="ARBA" id="ARBA00010790"/>
    </source>
</evidence>
<dbReference type="InterPro" id="IPR000172">
    <property type="entry name" value="GMC_OxRdtase_N"/>
</dbReference>
<evidence type="ECO:0000313" key="8">
    <source>
        <dbReference type="EMBL" id="OLO12752.1"/>
    </source>
</evidence>
<evidence type="ECO:0000313" key="9">
    <source>
        <dbReference type="Proteomes" id="UP000186806"/>
    </source>
</evidence>
<evidence type="ECO:0000256" key="3">
    <source>
        <dbReference type="ARBA" id="ARBA00022630"/>
    </source>
</evidence>
<dbReference type="InterPro" id="IPR036188">
    <property type="entry name" value="FAD/NAD-bd_sf"/>
</dbReference>
<evidence type="ECO:0000256" key="4">
    <source>
        <dbReference type="ARBA" id="ARBA00022827"/>
    </source>
</evidence>
<comment type="similarity">
    <text evidence="2 6">Belongs to the GMC oxidoreductase family.</text>
</comment>
<dbReference type="InterPro" id="IPR012132">
    <property type="entry name" value="GMC_OxRdtase"/>
</dbReference>
<evidence type="ECO:0000256" key="1">
    <source>
        <dbReference type="ARBA" id="ARBA00001974"/>
    </source>
</evidence>
<comment type="caution">
    <text evidence="8">The sequence shown here is derived from an EMBL/GenBank/DDBJ whole genome shotgun (WGS) entry which is preliminary data.</text>
</comment>
<dbReference type="EMBL" id="MSDQ01000006">
    <property type="protein sequence ID" value="OLO12752.1"/>
    <property type="molecule type" value="Genomic_DNA"/>
</dbReference>